<organism evidence="3 4">
    <name type="scientific">Streptomyces collinus (strain DSM 40733 / Tue 365)</name>
    <dbReference type="NCBI Taxonomy" id="1214242"/>
    <lineage>
        <taxon>Bacteria</taxon>
        <taxon>Bacillati</taxon>
        <taxon>Actinomycetota</taxon>
        <taxon>Actinomycetes</taxon>
        <taxon>Kitasatosporales</taxon>
        <taxon>Streptomycetaceae</taxon>
        <taxon>Streptomyces</taxon>
    </lineage>
</organism>
<keyword evidence="2" id="KW-0732">Signal</keyword>
<feature type="chain" id="PRO_5004532972" description="Lipoprotein" evidence="2">
    <location>
        <begin position="24"/>
        <end position="188"/>
    </location>
</feature>
<dbReference type="PATRIC" id="fig|1214242.5.peg.4211"/>
<dbReference type="AlphaFoldDB" id="S5VK27"/>
<sequence length="188" mass="18995">MTLRTHAALALACAALPTGCATAHTTATGKPPRTAVPSMPSPATGTAGTVPAGMATAGTTSAGTGPTTTPTAPTGTSAARPLFRRAPELDPDDILVGRQEPITGSASFAYTGGRKGDTLILAVRCQGEGGVEVTVHPVHVAFPLRCPADRADTVHHEVRVTGTARGGTASVQAPPTVRWSMTIGRTRP</sequence>
<dbReference type="EMBL" id="CP006259">
    <property type="protein sequence ID" value="AGS70922.1"/>
    <property type="molecule type" value="Genomic_DNA"/>
</dbReference>
<reference evidence="3 4" key="2">
    <citation type="journal article" date="2013" name="J. Biotechnol.">
        <title>Complete genome sequence of the kirromycin producer Streptomyces collinus Tu 365 consisting of a linear chromosome and two linear plasmids.</title>
        <authorList>
            <person name="Ruckert C."/>
            <person name="Szczepanowski R."/>
            <person name="Albersmeier A."/>
            <person name="Goesmann A."/>
            <person name="Iftime D."/>
            <person name="Musiol E.M."/>
            <person name="Blin K."/>
            <person name="Wohlleben W."/>
            <person name="Puhler A."/>
            <person name="Kalinowski J."/>
            <person name="Weber T."/>
        </authorList>
    </citation>
    <scope>NUCLEOTIDE SEQUENCE [LARGE SCALE GENOMIC DNA]</scope>
    <source>
        <strain evidence="4">DSM 40733 / Tue 365</strain>
    </source>
</reference>
<evidence type="ECO:0000256" key="2">
    <source>
        <dbReference type="SAM" id="SignalP"/>
    </source>
</evidence>
<feature type="compositionally biased region" description="Low complexity" evidence="1">
    <location>
        <begin position="51"/>
        <end position="79"/>
    </location>
</feature>
<gene>
    <name evidence="3" type="ORF">B446_20550</name>
</gene>
<feature type="region of interest" description="Disordered" evidence="1">
    <location>
        <begin position="24"/>
        <end position="86"/>
    </location>
</feature>
<accession>S5VK27</accession>
<dbReference type="HOGENOM" id="CLU_1440275_0_0_11"/>
<evidence type="ECO:0000313" key="3">
    <source>
        <dbReference type="EMBL" id="AGS70922.1"/>
    </source>
</evidence>
<reference evidence="4" key="1">
    <citation type="submission" date="2012-10" db="EMBL/GenBank/DDBJ databases">
        <title>The complete genome sequence of Streptomyces collinus Tu 365.</title>
        <authorList>
            <person name="Ruckert C."/>
            <person name="Szczepanowski R."/>
            <person name="Goesmann A."/>
            <person name="Pross E.K."/>
            <person name="Musiol E.M."/>
            <person name="Blin K."/>
            <person name="Wohlleben W."/>
            <person name="Puhler A."/>
            <person name="Weber T."/>
            <person name="Kalinowski J."/>
        </authorList>
    </citation>
    <scope>NUCLEOTIDE SEQUENCE [LARGE SCALE GENOMIC DNA]</scope>
    <source>
        <strain evidence="4">DSM 40733 / Tue 365</strain>
    </source>
</reference>
<evidence type="ECO:0000256" key="1">
    <source>
        <dbReference type="SAM" id="MobiDB-lite"/>
    </source>
</evidence>
<dbReference type="KEGG" id="sci:B446_20550"/>
<dbReference type="Proteomes" id="UP000015423">
    <property type="component" value="Chromosome"/>
</dbReference>
<dbReference type="RefSeq" id="WP_020941378.1">
    <property type="nucleotide sequence ID" value="NC_021985.1"/>
</dbReference>
<proteinExistence type="predicted"/>
<name>S5VK27_STRC3</name>
<dbReference type="eggNOG" id="ENOG5031WA0">
    <property type="taxonomic scope" value="Bacteria"/>
</dbReference>
<evidence type="ECO:0008006" key="5">
    <source>
        <dbReference type="Google" id="ProtNLM"/>
    </source>
</evidence>
<feature type="signal peptide" evidence="2">
    <location>
        <begin position="1"/>
        <end position="23"/>
    </location>
</feature>
<protein>
    <recommendedName>
        <fullName evidence="5">Lipoprotein</fullName>
    </recommendedName>
</protein>
<evidence type="ECO:0000313" key="4">
    <source>
        <dbReference type="Proteomes" id="UP000015423"/>
    </source>
</evidence>
<keyword evidence="4" id="KW-1185">Reference proteome</keyword>